<dbReference type="Gene3D" id="2.120.10.30">
    <property type="entry name" value="TolB, C-terminal domain"/>
    <property type="match status" value="2"/>
</dbReference>
<proteinExistence type="inferred from homology"/>
<dbReference type="Pfam" id="PF07676">
    <property type="entry name" value="PD40"/>
    <property type="match status" value="2"/>
</dbReference>
<feature type="chain" id="PRO_5039654418" evidence="2">
    <location>
        <begin position="40"/>
        <end position="678"/>
    </location>
</feature>
<comment type="caution">
    <text evidence="3">The sequence shown here is derived from an EMBL/GenBank/DDBJ whole genome shotgun (WGS) entry which is preliminary data.</text>
</comment>
<dbReference type="InterPro" id="IPR011659">
    <property type="entry name" value="WD40"/>
</dbReference>
<dbReference type="PANTHER" id="PTHR36842:SF1">
    <property type="entry name" value="PROTEIN TOLB"/>
    <property type="match status" value="1"/>
</dbReference>
<evidence type="ECO:0000313" key="4">
    <source>
        <dbReference type="Proteomes" id="UP000886602"/>
    </source>
</evidence>
<dbReference type="InterPro" id="IPR011042">
    <property type="entry name" value="6-blade_b-propeller_TolB-like"/>
</dbReference>
<dbReference type="InterPro" id="IPR017853">
    <property type="entry name" value="GH"/>
</dbReference>
<dbReference type="Proteomes" id="UP000886602">
    <property type="component" value="Unassembled WGS sequence"/>
</dbReference>
<dbReference type="PANTHER" id="PTHR36842">
    <property type="entry name" value="PROTEIN TOLB HOMOLOG"/>
    <property type="match status" value="1"/>
</dbReference>
<feature type="signal peptide" evidence="2">
    <location>
        <begin position="1"/>
        <end position="39"/>
    </location>
</feature>
<evidence type="ECO:0000313" key="3">
    <source>
        <dbReference type="EMBL" id="MBK7424462.1"/>
    </source>
</evidence>
<dbReference type="SUPFAM" id="SSF51445">
    <property type="entry name" value="(Trans)glycosidases"/>
    <property type="match status" value="1"/>
</dbReference>
<accession>A0A9D7F9D3</accession>
<dbReference type="SUPFAM" id="SSF69304">
    <property type="entry name" value="Tricorn protease N-terminal domain"/>
    <property type="match status" value="1"/>
</dbReference>
<protein>
    <submittedName>
        <fullName evidence="3">PD40 domain-containing protein</fullName>
    </submittedName>
</protein>
<dbReference type="EMBL" id="JADJNC010000031">
    <property type="protein sequence ID" value="MBK7424462.1"/>
    <property type="molecule type" value="Genomic_DNA"/>
</dbReference>
<evidence type="ECO:0000256" key="1">
    <source>
        <dbReference type="ARBA" id="ARBA00009820"/>
    </source>
</evidence>
<gene>
    <name evidence="3" type="ORF">IPJ48_16045</name>
</gene>
<keyword evidence="2" id="KW-0732">Signal</keyword>
<sequence length="678" mass="73817">MITSLRSLLGRLIAGLKSSLFAAGIVAFFALCSASVANAAETKLSSRTGIVATPKNFPNQSMDDLADMFRLNAELGSFTVMRVNWSDPNRLNIAQTLMGLAEQRNLNSVVELTPFKANELKGAAVDPPKDVAEAAGNRPGFSNPAVSESFAKAVLEIAAMKPAFLAVATDVNLLALTDPAEFAAFAEAYRKLYPRIKLSSPNTKVFVTFQWDAMQSRGLEANRKLIDAFRPNLDLLAFSSDPRKLFEKQGPRGLPSDYYARISGYNSGRAPVFVELGWPSDGNSGEADQVAFIHEIPHLMSSIDPSMLAWTSLHDVKVLLLFTYRAGLISTDGSQKPAFIAFRNISDDRAPPQSASPAMTVAPRSKPSIANRASAHFGIYTSRLDGSDIQTIITSDDQEMTHPRISPDGKRITLTRYNKRGVDGKANEGQGYDYTELMIVNLDGTGLETIIPAKPGVIAANGAWTPDGKSLIFLSTDNPQRSPEIRRIDLATRQITRLPTPAGLKVADPHWEANKIVFPAKADAKGADTLWIMNADGSGARQITRPTRSSSAPGLYGDFDPKLSPDGSKVAFMRIDGGDSWRVMVLDLGTGAERLLTPKGVMHWLPTWSSDGRLLLYVHVDRSNLKETGLYTMTPNGEHRKMIPLPRGYFYGNSNFFPGDGSTESARIIFTGTKNPKM</sequence>
<reference evidence="3" key="1">
    <citation type="submission" date="2020-10" db="EMBL/GenBank/DDBJ databases">
        <title>Connecting structure to function with the recovery of over 1000 high-quality activated sludge metagenome-assembled genomes encoding full-length rRNA genes using long-read sequencing.</title>
        <authorList>
            <person name="Singleton C.M."/>
            <person name="Petriglieri F."/>
            <person name="Kristensen J.M."/>
            <person name="Kirkegaard R.H."/>
            <person name="Michaelsen T.Y."/>
            <person name="Andersen M.H."/>
            <person name="Karst S.M."/>
            <person name="Dueholm M.S."/>
            <person name="Nielsen P.H."/>
            <person name="Albertsen M."/>
        </authorList>
    </citation>
    <scope>NUCLEOTIDE SEQUENCE</scope>
    <source>
        <strain evidence="3">EsbW_18-Q3-R4-48_MAXAC.044</strain>
    </source>
</reference>
<name>A0A9D7F9D3_9RHOO</name>
<dbReference type="AlphaFoldDB" id="A0A9D7F9D3"/>
<comment type="similarity">
    <text evidence="1">Belongs to the TolB family.</text>
</comment>
<organism evidence="3 4">
    <name type="scientific">Candidatus Propionivibrio dominans</name>
    <dbReference type="NCBI Taxonomy" id="2954373"/>
    <lineage>
        <taxon>Bacteria</taxon>
        <taxon>Pseudomonadati</taxon>
        <taxon>Pseudomonadota</taxon>
        <taxon>Betaproteobacteria</taxon>
        <taxon>Rhodocyclales</taxon>
        <taxon>Rhodocyclaceae</taxon>
        <taxon>Propionivibrio</taxon>
    </lineage>
</organism>
<evidence type="ECO:0000256" key="2">
    <source>
        <dbReference type="SAM" id="SignalP"/>
    </source>
</evidence>